<dbReference type="GO" id="GO:0007214">
    <property type="term" value="P:gamma-aminobutyric acid signaling pathway"/>
    <property type="evidence" value="ECO:0007669"/>
    <property type="project" value="TreeGrafter"/>
</dbReference>
<dbReference type="FunFam" id="2.30.29.30:FF:000025">
    <property type="entry name" value="Phosphoinositide phospholipase C"/>
    <property type="match status" value="1"/>
</dbReference>
<accession>A0AA88I2D3</accession>
<dbReference type="Proteomes" id="UP001187531">
    <property type="component" value="Unassembled WGS sequence"/>
</dbReference>
<feature type="domain" description="PH" evidence="1">
    <location>
        <begin position="1"/>
        <end position="110"/>
    </location>
</feature>
<evidence type="ECO:0000313" key="3">
    <source>
        <dbReference type="Proteomes" id="UP001187531"/>
    </source>
</evidence>
<dbReference type="Pfam" id="PF16457">
    <property type="entry name" value="PH_12"/>
    <property type="match status" value="1"/>
</dbReference>
<dbReference type="GO" id="GO:0032228">
    <property type="term" value="P:regulation of synaptic transmission, GABAergic"/>
    <property type="evidence" value="ECO:0007669"/>
    <property type="project" value="TreeGrafter"/>
</dbReference>
<dbReference type="Gene3D" id="2.30.29.30">
    <property type="entry name" value="Pleckstrin-homology domain (PH domain)/Phosphotyrosine-binding domain (PTB)"/>
    <property type="match status" value="1"/>
</dbReference>
<dbReference type="GO" id="GO:0046488">
    <property type="term" value="P:phosphatidylinositol metabolic process"/>
    <property type="evidence" value="ECO:0007669"/>
    <property type="project" value="TreeGrafter"/>
</dbReference>
<dbReference type="SMART" id="SM00233">
    <property type="entry name" value="PH"/>
    <property type="match status" value="1"/>
</dbReference>
<sequence>MVRGNTFVKIRANARTYQRYFSLDEDLSFIRWVPSSKKPSKACISIDSIREVRHGKTTEALRAMKDLPLSFTADCAFTILYGENFESLDLFASSPEEANIWVTGLNALIGVQLNSTGNTDEQSSARERWLREVFEREAPSSSETLMDAETALELMQKLCGEGTANRIRQKLAEIDLQKADDKKGRIDSKEFIEIFKEISTRPEIYFLLI</sequence>
<keyword evidence="3" id="KW-1185">Reference proteome</keyword>
<dbReference type="GO" id="GO:0004435">
    <property type="term" value="F:phosphatidylinositol-4,5-bisphosphate phospholipase C activity"/>
    <property type="evidence" value="ECO:0007669"/>
    <property type="project" value="TreeGrafter"/>
</dbReference>
<evidence type="ECO:0000313" key="2">
    <source>
        <dbReference type="EMBL" id="KAK2718809.1"/>
    </source>
</evidence>
<name>A0AA88I2D3_ARTSF</name>
<dbReference type="GO" id="GO:0051209">
    <property type="term" value="P:release of sequestered calcium ion into cytosol"/>
    <property type="evidence" value="ECO:0007669"/>
    <property type="project" value="TreeGrafter"/>
</dbReference>
<dbReference type="PANTHER" id="PTHR10336:SF196">
    <property type="entry name" value="PHOSPHOINOSITIDE PHOSPHOLIPASE C"/>
    <property type="match status" value="1"/>
</dbReference>
<comment type="caution">
    <text evidence="2">The sequence shown here is derived from an EMBL/GenBank/DDBJ whole genome shotgun (WGS) entry which is preliminary data.</text>
</comment>
<organism evidence="2 3">
    <name type="scientific">Artemia franciscana</name>
    <name type="common">Brine shrimp</name>
    <name type="synonym">Artemia sanfranciscana</name>
    <dbReference type="NCBI Taxonomy" id="6661"/>
    <lineage>
        <taxon>Eukaryota</taxon>
        <taxon>Metazoa</taxon>
        <taxon>Ecdysozoa</taxon>
        <taxon>Arthropoda</taxon>
        <taxon>Crustacea</taxon>
        <taxon>Branchiopoda</taxon>
        <taxon>Anostraca</taxon>
        <taxon>Artemiidae</taxon>
        <taxon>Artemia</taxon>
    </lineage>
</organism>
<dbReference type="EMBL" id="JAVRJZ010000009">
    <property type="protein sequence ID" value="KAK2718809.1"/>
    <property type="molecule type" value="Genomic_DNA"/>
</dbReference>
<protein>
    <recommendedName>
        <fullName evidence="1">PH domain-containing protein</fullName>
    </recommendedName>
</protein>
<dbReference type="SUPFAM" id="SSF50729">
    <property type="entry name" value="PH domain-like"/>
    <property type="match status" value="1"/>
</dbReference>
<dbReference type="PANTHER" id="PTHR10336">
    <property type="entry name" value="PHOSPHOINOSITIDE-SPECIFIC PHOSPHOLIPASE C FAMILY PROTEIN"/>
    <property type="match status" value="1"/>
</dbReference>
<proteinExistence type="predicted"/>
<feature type="non-terminal residue" evidence="2">
    <location>
        <position position="1"/>
    </location>
</feature>
<dbReference type="InterPro" id="IPR001192">
    <property type="entry name" value="PI-PLC_fam"/>
</dbReference>
<dbReference type="InterPro" id="IPR011993">
    <property type="entry name" value="PH-like_dom_sf"/>
</dbReference>
<dbReference type="PROSITE" id="PS50003">
    <property type="entry name" value="PH_DOMAIN"/>
    <property type="match status" value="1"/>
</dbReference>
<dbReference type="InterPro" id="IPR001849">
    <property type="entry name" value="PH_domain"/>
</dbReference>
<dbReference type="AlphaFoldDB" id="A0AA88I2D3"/>
<dbReference type="GO" id="GO:0048015">
    <property type="term" value="P:phosphatidylinositol-mediated signaling"/>
    <property type="evidence" value="ECO:0007669"/>
    <property type="project" value="TreeGrafter"/>
</dbReference>
<reference evidence="2" key="1">
    <citation type="submission" date="2023-07" db="EMBL/GenBank/DDBJ databases">
        <title>Chromosome-level genome assembly of Artemia franciscana.</title>
        <authorList>
            <person name="Jo E."/>
        </authorList>
    </citation>
    <scope>NUCLEOTIDE SEQUENCE</scope>
    <source>
        <tissue evidence="2">Whole body</tissue>
    </source>
</reference>
<evidence type="ECO:0000259" key="1">
    <source>
        <dbReference type="PROSITE" id="PS50003"/>
    </source>
</evidence>
<gene>
    <name evidence="2" type="ORF">QYM36_005974</name>
</gene>